<keyword evidence="2" id="KW-0732">Signal</keyword>
<comment type="caution">
    <text evidence="3">The sequence shown here is derived from an EMBL/GenBank/DDBJ whole genome shotgun (WGS) entry which is preliminary data.</text>
</comment>
<evidence type="ECO:0000256" key="1">
    <source>
        <dbReference type="SAM" id="MobiDB-lite"/>
    </source>
</evidence>
<gene>
    <name evidence="3" type="ORF">GF068_16720</name>
</gene>
<evidence type="ECO:0008006" key="5">
    <source>
        <dbReference type="Google" id="ProtNLM"/>
    </source>
</evidence>
<protein>
    <recommendedName>
        <fullName evidence="5">Photosynthesis system II assembly factor Ycf48/Hcf136-like domain-containing protein</fullName>
    </recommendedName>
</protein>
<feature type="signal peptide" evidence="2">
    <location>
        <begin position="1"/>
        <end position="24"/>
    </location>
</feature>
<reference evidence="3 4" key="1">
    <citation type="submission" date="2019-10" db="EMBL/GenBank/DDBJ databases">
        <title>A soil myxobacterium in the family Polyangiaceae.</title>
        <authorList>
            <person name="Li Y."/>
            <person name="Wang J."/>
        </authorList>
    </citation>
    <scope>NUCLEOTIDE SEQUENCE [LARGE SCALE GENOMIC DNA]</scope>
    <source>
        <strain evidence="3 4">DSM 14734</strain>
    </source>
</reference>
<dbReference type="InterPro" id="IPR036278">
    <property type="entry name" value="Sialidase_sf"/>
</dbReference>
<name>A0A6N7PN08_9BACT</name>
<dbReference type="Proteomes" id="UP000440224">
    <property type="component" value="Unassembled WGS sequence"/>
</dbReference>
<organism evidence="3 4">
    <name type="scientific">Polyangium spumosum</name>
    <dbReference type="NCBI Taxonomy" id="889282"/>
    <lineage>
        <taxon>Bacteria</taxon>
        <taxon>Pseudomonadati</taxon>
        <taxon>Myxococcota</taxon>
        <taxon>Polyangia</taxon>
        <taxon>Polyangiales</taxon>
        <taxon>Polyangiaceae</taxon>
        <taxon>Polyangium</taxon>
    </lineage>
</organism>
<feature type="region of interest" description="Disordered" evidence="1">
    <location>
        <begin position="29"/>
        <end position="49"/>
    </location>
</feature>
<dbReference type="EMBL" id="WJIE01000004">
    <property type="protein sequence ID" value="MRG93542.1"/>
    <property type="molecule type" value="Genomic_DNA"/>
</dbReference>
<feature type="chain" id="PRO_5026872790" description="Photosynthesis system II assembly factor Ycf48/Hcf136-like domain-containing protein" evidence="2">
    <location>
        <begin position="25"/>
        <end position="1023"/>
    </location>
</feature>
<proteinExistence type="predicted"/>
<evidence type="ECO:0000313" key="3">
    <source>
        <dbReference type="EMBL" id="MRG93542.1"/>
    </source>
</evidence>
<accession>A0A6N7PN08</accession>
<dbReference type="OrthoDB" id="5476995at2"/>
<dbReference type="AlphaFoldDB" id="A0A6N7PN08"/>
<evidence type="ECO:0000256" key="2">
    <source>
        <dbReference type="SAM" id="SignalP"/>
    </source>
</evidence>
<keyword evidence="4" id="KW-1185">Reference proteome</keyword>
<dbReference type="SUPFAM" id="SSF50939">
    <property type="entry name" value="Sialidases"/>
    <property type="match status" value="1"/>
</dbReference>
<evidence type="ECO:0000313" key="4">
    <source>
        <dbReference type="Proteomes" id="UP000440224"/>
    </source>
</evidence>
<dbReference type="RefSeq" id="WP_153820365.1">
    <property type="nucleotide sequence ID" value="NZ_WJIE01000004.1"/>
</dbReference>
<feature type="region of interest" description="Disordered" evidence="1">
    <location>
        <begin position="629"/>
        <end position="651"/>
    </location>
</feature>
<sequence>MRGRTSRASSLVALLAFATLPVTGCKSGASGGATKGSASPAEKPAAVPGKLVPMVSPSRLLPDVRGDRGVIAYEAGARRVLVDRMRLVTYEDGRTERANELLPLGHVRSVELPSRLGGGFVFHATSGGGTQLWRASSWLGKLRPLVQFSSTTTDVVPGFDRLYLRLASNGKLVAVDTETGEVRSLAPLPPAAAYGGLAFADGFSGVVDADLRGVLATFDAGATWRPLHLPERPAAISVVDGEPTMFVTGGKYVLDARGNLTYRASQVATDDEGDDTTPAAPKGPFGKKVLRAAVEDGFPDSPRTAVVARQGALARVSLDTGAIVDLNLTAFPEREASCHATRVGASYGFVCGEREGPTNVYTFAPPLVMKKVLSFKGPRFVSPNGQGALVVRGPCGEEDAGAASDTRVYCVRAASGATREVRVKGDLGVERVVALSDERVAILVPPRAGSTGQLTILKGSDMTNVPLVLPQKPRSVARELRRGMWLEGFEEREPGVLGGWVEAGGPVIGVRVKLDGAVTAGEARDNENGVVVSGRFALSQGEGGRSAESTDGGMTWKVFDMPEHDVAPGDAPTRACGPVGCVLAGWVRVGWGKPAISGDLRAAEAPPSLYVPMKTTPTVRLTCAHVGKPVTEPLPDKPVKKAPTPPPRSSGTFGMGGFGGFGGFGRVSPQPLKTPWSTFRNMPAPTLDKDEIGIDNGAPYDLVSLRAYAWGKKGSDWARTGHFLVRFDDRFDPAGGVRSTATSAPPWPDESATADGMGIGSYPLASWGSFLDPSGRHALSHVCRGTSCSLLAASEGQPVLLLRDAAGRTTGLSRPLPLGAVRVGESWFFLAQGTSYDMVSLYRVDLGVIRLVSSFHRPSPSRYTMPEPPRLVRRALGTGLGLLVTSIPEPGERFGGMYVHPVDPETGVVSEPIALGKRDLGGALPPRCVEGQDGWILDTSLDVSPSLETPGGRGTFDSVEMRLRLDPGQACVEGIAARLDGTFLPHAEAKARPADRPAQPAAVPLAATERSTGRRWSFVCSRR</sequence>